<dbReference type="PROSITE" id="PS50927">
    <property type="entry name" value="BULB_LECTIN"/>
    <property type="match status" value="1"/>
</dbReference>
<evidence type="ECO:0000256" key="4">
    <source>
        <dbReference type="SAM" id="MobiDB-lite"/>
    </source>
</evidence>
<proteinExistence type="predicted"/>
<dbReference type="InterPro" id="IPR001480">
    <property type="entry name" value="Bulb-type_lectin_dom"/>
</dbReference>
<keyword evidence="2" id="KW-1015">Disulfide bond</keyword>
<dbReference type="Gene3D" id="2.90.10.10">
    <property type="entry name" value="Bulb-type lectin domain"/>
    <property type="match status" value="1"/>
</dbReference>
<dbReference type="SUPFAM" id="SSF51110">
    <property type="entry name" value="alpha-D-mannose-specific plant lectins"/>
    <property type="match status" value="1"/>
</dbReference>
<dbReference type="OrthoDB" id="1930390at2759"/>
<dbReference type="SMART" id="SM00108">
    <property type="entry name" value="B_lectin"/>
    <property type="match status" value="1"/>
</dbReference>
<reference evidence="8" key="1">
    <citation type="submission" date="2016-06" db="EMBL/GenBank/DDBJ databases">
        <title>Parallel loss of symbiosis genes in relatives of nitrogen-fixing non-legume Parasponia.</title>
        <authorList>
            <person name="Van Velzen R."/>
            <person name="Holmer R."/>
            <person name="Bu F."/>
            <person name="Rutten L."/>
            <person name="Van Zeijl A."/>
            <person name="Liu W."/>
            <person name="Santuari L."/>
            <person name="Cao Q."/>
            <person name="Sharma T."/>
            <person name="Shen D."/>
            <person name="Roswanjaya Y."/>
            <person name="Wardhani T."/>
            <person name="Kalhor M.S."/>
            <person name="Jansen J."/>
            <person name="Van den Hoogen J."/>
            <person name="Gungor B."/>
            <person name="Hartog M."/>
            <person name="Hontelez J."/>
            <person name="Verver J."/>
            <person name="Yang W.-C."/>
            <person name="Schijlen E."/>
            <person name="Repin R."/>
            <person name="Schilthuizen M."/>
            <person name="Schranz E."/>
            <person name="Heidstra R."/>
            <person name="Miyata K."/>
            <person name="Fedorova E."/>
            <person name="Kohlen W."/>
            <person name="Bisseling T."/>
            <person name="Smit S."/>
            <person name="Geurts R."/>
        </authorList>
    </citation>
    <scope>NUCLEOTIDE SEQUENCE [LARGE SCALE GENOMIC DNA]</scope>
    <source>
        <strain evidence="8">cv. RG33-2</strain>
    </source>
</reference>
<keyword evidence="1 5" id="KW-0732">Signal</keyword>
<dbReference type="AlphaFoldDB" id="A0A2P5FU18"/>
<dbReference type="InParanoid" id="A0A2P5FU18"/>
<dbReference type="InterPro" id="IPR051343">
    <property type="entry name" value="G-type_lectin_kinases/EP1-like"/>
</dbReference>
<accession>A0A2P5FU18</accession>
<dbReference type="Proteomes" id="UP000237000">
    <property type="component" value="Unassembled WGS sequence"/>
</dbReference>
<name>A0A2P5FU18_TREOI</name>
<feature type="signal peptide" evidence="5">
    <location>
        <begin position="1"/>
        <end position="22"/>
    </location>
</feature>
<keyword evidence="7" id="KW-0430">Lectin</keyword>
<dbReference type="STRING" id="63057.A0A2P5FU18"/>
<feature type="compositionally biased region" description="Basic and acidic residues" evidence="4">
    <location>
        <begin position="418"/>
        <end position="432"/>
    </location>
</feature>
<sequence>MAFLLTRFLFFLLLLPFFVALAQNNGTVRVGDSLTAGDDNARWLSPSDDFAFGFQPLDNDHFSVAIWYYKIKIVTIVWYAMKEDKPALAPKRSRLELTADNGLVLKDSQGKGLWKSDLTTNTNPVAHAVMNETGNFVVVSESAQTIWESFKHPRDTLLPTQIMEIECQLSSRLKENDFSTGRFQFRMLSDGDAVLNTINLPSKQAYDAYYVSGTRDGANPSNSGYRVVFDPSGYLATLNFDGVFTLSYYPKTPTTNTSWSILSPAIPDNICNHVGGELGTGPCGYNSICTLTDDQRPSCKCPTGYSPFDPSDEYSGCKPDYLGFCDTFPVSTGKSQQLEDHVKLLPVPNTNWPTSDYELFKPYSLEDCKQACLIDCLCAVVVHNSAGHCRKKKLPLSNGREDRQLSSTVFIKLSNSTRPRDTPPHLEDKKEQSNALRANTTLHTI</sequence>
<comment type="caution">
    <text evidence="7">The sequence shown here is derived from an EMBL/GenBank/DDBJ whole genome shotgun (WGS) entry which is preliminary data.</text>
</comment>
<feature type="chain" id="PRO_5015163778" evidence="5">
    <location>
        <begin position="23"/>
        <end position="445"/>
    </location>
</feature>
<evidence type="ECO:0000256" key="5">
    <source>
        <dbReference type="SAM" id="SignalP"/>
    </source>
</evidence>
<evidence type="ECO:0000256" key="2">
    <source>
        <dbReference type="ARBA" id="ARBA00023157"/>
    </source>
</evidence>
<dbReference type="PANTHER" id="PTHR47976:SF58">
    <property type="entry name" value="RECEPTOR-LIKE SERINE_THREONINE-PROTEIN KINASE"/>
    <property type="match status" value="1"/>
</dbReference>
<keyword evidence="3" id="KW-0325">Glycoprotein</keyword>
<feature type="compositionally biased region" description="Polar residues" evidence="4">
    <location>
        <begin position="433"/>
        <end position="445"/>
    </location>
</feature>
<dbReference type="GO" id="GO:0030246">
    <property type="term" value="F:carbohydrate binding"/>
    <property type="evidence" value="ECO:0007669"/>
    <property type="project" value="UniProtKB-KW"/>
</dbReference>
<feature type="region of interest" description="Disordered" evidence="4">
    <location>
        <begin position="415"/>
        <end position="445"/>
    </location>
</feature>
<keyword evidence="8" id="KW-1185">Reference proteome</keyword>
<dbReference type="CDD" id="cd01098">
    <property type="entry name" value="PAN_AP_plant"/>
    <property type="match status" value="1"/>
</dbReference>
<feature type="domain" description="Bulb-type lectin" evidence="6">
    <location>
        <begin position="19"/>
        <end position="151"/>
    </location>
</feature>
<organism evidence="7 8">
    <name type="scientific">Trema orientale</name>
    <name type="common">Charcoal tree</name>
    <name type="synonym">Celtis orientalis</name>
    <dbReference type="NCBI Taxonomy" id="63057"/>
    <lineage>
        <taxon>Eukaryota</taxon>
        <taxon>Viridiplantae</taxon>
        <taxon>Streptophyta</taxon>
        <taxon>Embryophyta</taxon>
        <taxon>Tracheophyta</taxon>
        <taxon>Spermatophyta</taxon>
        <taxon>Magnoliopsida</taxon>
        <taxon>eudicotyledons</taxon>
        <taxon>Gunneridae</taxon>
        <taxon>Pentapetalae</taxon>
        <taxon>rosids</taxon>
        <taxon>fabids</taxon>
        <taxon>Rosales</taxon>
        <taxon>Cannabaceae</taxon>
        <taxon>Trema</taxon>
    </lineage>
</organism>
<evidence type="ECO:0000259" key="6">
    <source>
        <dbReference type="PROSITE" id="PS50927"/>
    </source>
</evidence>
<dbReference type="Pfam" id="PF01453">
    <property type="entry name" value="B_lectin"/>
    <property type="match status" value="1"/>
</dbReference>
<evidence type="ECO:0000313" key="8">
    <source>
        <dbReference type="Proteomes" id="UP000237000"/>
    </source>
</evidence>
<evidence type="ECO:0000313" key="7">
    <source>
        <dbReference type="EMBL" id="POO01298.1"/>
    </source>
</evidence>
<evidence type="ECO:0000256" key="3">
    <source>
        <dbReference type="ARBA" id="ARBA00023180"/>
    </source>
</evidence>
<dbReference type="PANTHER" id="PTHR47976">
    <property type="entry name" value="G-TYPE LECTIN S-RECEPTOR-LIKE SERINE/THREONINE-PROTEIN KINASE SD2-5"/>
    <property type="match status" value="1"/>
</dbReference>
<dbReference type="FunFam" id="2.90.10.10:FF:000013">
    <property type="entry name" value="G-type lectin S-receptor-like serine/threonine-protein kinase LECRK1"/>
    <property type="match status" value="1"/>
</dbReference>
<protein>
    <submittedName>
        <fullName evidence="7">Bulb-type lectin domain containing protein</fullName>
    </submittedName>
</protein>
<evidence type="ECO:0000256" key="1">
    <source>
        <dbReference type="ARBA" id="ARBA00022729"/>
    </source>
</evidence>
<dbReference type="InterPro" id="IPR036426">
    <property type="entry name" value="Bulb-type_lectin_dom_sf"/>
</dbReference>
<gene>
    <name evidence="7" type="ORF">TorRG33x02_030520</name>
</gene>
<dbReference type="EMBL" id="JXTC01000009">
    <property type="protein sequence ID" value="POO01298.1"/>
    <property type="molecule type" value="Genomic_DNA"/>
</dbReference>